<dbReference type="Proteomes" id="UP000620124">
    <property type="component" value="Unassembled WGS sequence"/>
</dbReference>
<dbReference type="PANTHER" id="PTHR43718:SF2">
    <property type="entry name" value="LON PROTEASE HOMOLOG, MITOCHONDRIAL"/>
    <property type="match status" value="1"/>
</dbReference>
<dbReference type="GO" id="GO:0051131">
    <property type="term" value="P:chaperone-mediated protein complex assembly"/>
    <property type="evidence" value="ECO:0007669"/>
    <property type="project" value="TreeGrafter"/>
</dbReference>
<comment type="caution">
    <text evidence="3">The sequence shown here is derived from an EMBL/GenBank/DDBJ whole genome shotgun (WGS) entry which is preliminary data.</text>
</comment>
<name>A0A8H7D3C3_9AGAR</name>
<feature type="domain" description="Malonyl-CoA:ACP transacylase (MAT)" evidence="2">
    <location>
        <begin position="255"/>
        <end position="474"/>
    </location>
</feature>
<feature type="region of interest" description="Disordered" evidence="1">
    <location>
        <begin position="89"/>
        <end position="128"/>
    </location>
</feature>
<feature type="compositionally biased region" description="Basic and acidic residues" evidence="1">
    <location>
        <begin position="112"/>
        <end position="125"/>
    </location>
</feature>
<dbReference type="InterPro" id="IPR027065">
    <property type="entry name" value="Lon_Prtase"/>
</dbReference>
<sequence length="476" mass="52378">MEVPVDRSHVLFVCTANNLNTILAPLLDRMEVLEISGVHFGGKGADHVTVPGAAGEGRVWAQGDQVRILKKHIEKIFRKAALKLVQDLSKDVSPEPETEAVTEGAAHPDAASTERKPVTTQERKPLPIPESVHVRIVPENSKDYVGSPVYQKDRMYPHAPPPSSMHRKGGLQLTGKLSEVICESPHISLSWVKSNADELGITTPPRSIVLEIQVLWCSFSPVRVPSISKWAGNYSAPFPFFTAAFSTWMLPFSRIFGCTSPHSAFSSVWPIAVTLPAIAMFQMALFDLLVHFGVSPDTVVGHSAGETAVLYALIAASKSMALKLFHISGDISGDDGGAFLYLYRHGTTAQHSRGIVELACLNSPSAVAITGYEVSIDGVLHLAEQNGILARKFRARVPIHSPMMDVCRDQYLVALRGLFDRYEGLYLSKIPTYSTLTGDLFRGPFDPEYFSRFYLLRKYRISTGHLLSLELRQILS</sequence>
<evidence type="ECO:0000256" key="1">
    <source>
        <dbReference type="SAM" id="MobiDB-lite"/>
    </source>
</evidence>
<dbReference type="Gene3D" id="3.30.70.250">
    <property type="entry name" value="Malonyl-CoA ACP transacylase, ACP-binding"/>
    <property type="match status" value="1"/>
</dbReference>
<dbReference type="Gene3D" id="3.40.366.10">
    <property type="entry name" value="Malonyl-Coenzyme A Acyl Carrier Protein, domain 2"/>
    <property type="match status" value="1"/>
</dbReference>
<dbReference type="OrthoDB" id="329835at2759"/>
<reference evidence="3" key="1">
    <citation type="submission" date="2020-05" db="EMBL/GenBank/DDBJ databases">
        <title>Mycena genomes resolve the evolution of fungal bioluminescence.</title>
        <authorList>
            <person name="Tsai I.J."/>
        </authorList>
    </citation>
    <scope>NUCLEOTIDE SEQUENCE</scope>
    <source>
        <strain evidence="3">CCC161011</strain>
    </source>
</reference>
<dbReference type="GO" id="GO:0003697">
    <property type="term" value="F:single-stranded DNA binding"/>
    <property type="evidence" value="ECO:0007669"/>
    <property type="project" value="TreeGrafter"/>
</dbReference>
<evidence type="ECO:0000313" key="4">
    <source>
        <dbReference type="Proteomes" id="UP000620124"/>
    </source>
</evidence>
<accession>A0A8H7D3C3</accession>
<dbReference type="InterPro" id="IPR008269">
    <property type="entry name" value="Lon_proteolytic"/>
</dbReference>
<evidence type="ECO:0000259" key="2">
    <source>
        <dbReference type="SMART" id="SM00827"/>
    </source>
</evidence>
<dbReference type="GO" id="GO:0006515">
    <property type="term" value="P:protein quality control for misfolded or incompletely synthesized proteins"/>
    <property type="evidence" value="ECO:0007669"/>
    <property type="project" value="TreeGrafter"/>
</dbReference>
<dbReference type="SUPFAM" id="SSF52151">
    <property type="entry name" value="FabD/lysophospholipase-like"/>
    <property type="match status" value="1"/>
</dbReference>
<dbReference type="InterPro" id="IPR016035">
    <property type="entry name" value="Acyl_Trfase/lysoPLipase"/>
</dbReference>
<dbReference type="GO" id="GO:0005524">
    <property type="term" value="F:ATP binding"/>
    <property type="evidence" value="ECO:0007669"/>
    <property type="project" value="InterPro"/>
</dbReference>
<dbReference type="PANTHER" id="PTHR43718">
    <property type="entry name" value="LON PROTEASE"/>
    <property type="match status" value="1"/>
</dbReference>
<dbReference type="GO" id="GO:0007005">
    <property type="term" value="P:mitochondrion organization"/>
    <property type="evidence" value="ECO:0007669"/>
    <property type="project" value="TreeGrafter"/>
</dbReference>
<protein>
    <submittedName>
        <fullName evidence="3">Ketoacyl-synt-domain-containing protein</fullName>
    </submittedName>
</protein>
<dbReference type="InterPro" id="IPR014043">
    <property type="entry name" value="Acyl_transferase_dom"/>
</dbReference>
<dbReference type="SMART" id="SM00827">
    <property type="entry name" value="PKS_AT"/>
    <property type="match status" value="1"/>
</dbReference>
<proteinExistence type="predicted"/>
<gene>
    <name evidence="3" type="ORF">MVEN_00724900</name>
</gene>
<dbReference type="EMBL" id="JACAZI010000005">
    <property type="protein sequence ID" value="KAF7359980.1"/>
    <property type="molecule type" value="Genomic_DNA"/>
</dbReference>
<dbReference type="GO" id="GO:0016740">
    <property type="term" value="F:transferase activity"/>
    <property type="evidence" value="ECO:0007669"/>
    <property type="project" value="InterPro"/>
</dbReference>
<dbReference type="InterPro" id="IPR001227">
    <property type="entry name" value="Ac_transferase_dom_sf"/>
</dbReference>
<dbReference type="Pfam" id="PF05362">
    <property type="entry name" value="Lon_C"/>
    <property type="match status" value="1"/>
</dbReference>
<dbReference type="AlphaFoldDB" id="A0A8H7D3C3"/>
<dbReference type="Pfam" id="PF00698">
    <property type="entry name" value="Acyl_transf_1"/>
    <property type="match status" value="1"/>
</dbReference>
<dbReference type="GO" id="GO:0004176">
    <property type="term" value="F:ATP-dependent peptidase activity"/>
    <property type="evidence" value="ECO:0007669"/>
    <property type="project" value="InterPro"/>
</dbReference>
<evidence type="ECO:0000313" key="3">
    <source>
        <dbReference type="EMBL" id="KAF7359980.1"/>
    </source>
</evidence>
<dbReference type="GO" id="GO:0004252">
    <property type="term" value="F:serine-type endopeptidase activity"/>
    <property type="evidence" value="ECO:0007669"/>
    <property type="project" value="InterPro"/>
</dbReference>
<dbReference type="GO" id="GO:0005759">
    <property type="term" value="C:mitochondrial matrix"/>
    <property type="evidence" value="ECO:0007669"/>
    <property type="project" value="TreeGrafter"/>
</dbReference>
<keyword evidence="4" id="KW-1185">Reference proteome</keyword>
<organism evidence="3 4">
    <name type="scientific">Mycena venus</name>
    <dbReference type="NCBI Taxonomy" id="2733690"/>
    <lineage>
        <taxon>Eukaryota</taxon>
        <taxon>Fungi</taxon>
        <taxon>Dikarya</taxon>
        <taxon>Basidiomycota</taxon>
        <taxon>Agaricomycotina</taxon>
        <taxon>Agaricomycetes</taxon>
        <taxon>Agaricomycetidae</taxon>
        <taxon>Agaricales</taxon>
        <taxon>Marasmiineae</taxon>
        <taxon>Mycenaceae</taxon>
        <taxon>Mycena</taxon>
    </lineage>
</organism>